<keyword evidence="4" id="KW-1185">Reference proteome</keyword>
<dbReference type="OrthoDB" id="5314306at2759"/>
<dbReference type="SUPFAM" id="SSF81383">
    <property type="entry name" value="F-box domain"/>
    <property type="match status" value="1"/>
</dbReference>
<feature type="region of interest" description="Disordered" evidence="1">
    <location>
        <begin position="15"/>
        <end position="39"/>
    </location>
</feature>
<organism evidence="3 4">
    <name type="scientific">Amborella trichopoda</name>
    <dbReference type="NCBI Taxonomy" id="13333"/>
    <lineage>
        <taxon>Eukaryota</taxon>
        <taxon>Viridiplantae</taxon>
        <taxon>Streptophyta</taxon>
        <taxon>Embryophyta</taxon>
        <taxon>Tracheophyta</taxon>
        <taxon>Spermatophyta</taxon>
        <taxon>Magnoliopsida</taxon>
        <taxon>Amborellales</taxon>
        <taxon>Amborellaceae</taxon>
        <taxon>Amborella</taxon>
    </lineage>
</organism>
<dbReference type="InterPro" id="IPR013187">
    <property type="entry name" value="F-box-assoc_dom_typ3"/>
</dbReference>
<dbReference type="PANTHER" id="PTHR31672:SF2">
    <property type="entry name" value="F-BOX DOMAIN-CONTAINING PROTEIN"/>
    <property type="match status" value="1"/>
</dbReference>
<feature type="domain" description="F-box" evidence="2">
    <location>
        <begin position="67"/>
        <end position="106"/>
    </location>
</feature>
<evidence type="ECO:0000259" key="2">
    <source>
        <dbReference type="SMART" id="SM00256"/>
    </source>
</evidence>
<dbReference type="Pfam" id="PF08268">
    <property type="entry name" value="FBA_3"/>
    <property type="match status" value="1"/>
</dbReference>
<name>W1NSG8_AMBTC</name>
<evidence type="ECO:0000313" key="4">
    <source>
        <dbReference type="Proteomes" id="UP000017836"/>
    </source>
</evidence>
<evidence type="ECO:0000313" key="3">
    <source>
        <dbReference type="EMBL" id="ERM97799.1"/>
    </source>
</evidence>
<dbReference type="AlphaFoldDB" id="W1NSG8"/>
<dbReference type="Gene3D" id="1.20.1280.50">
    <property type="match status" value="1"/>
</dbReference>
<evidence type="ECO:0000256" key="1">
    <source>
        <dbReference type="SAM" id="MobiDB-lite"/>
    </source>
</evidence>
<dbReference type="SUPFAM" id="SSF50965">
    <property type="entry name" value="Galactose oxidase, central domain"/>
    <property type="match status" value="1"/>
</dbReference>
<dbReference type="InterPro" id="IPR011043">
    <property type="entry name" value="Gal_Oxase/kelch_b-propeller"/>
</dbReference>
<dbReference type="PANTHER" id="PTHR31672">
    <property type="entry name" value="BNACNNG10540D PROTEIN"/>
    <property type="match status" value="1"/>
</dbReference>
<reference evidence="4" key="1">
    <citation type="journal article" date="2013" name="Science">
        <title>The Amborella genome and the evolution of flowering plants.</title>
        <authorList>
            <consortium name="Amborella Genome Project"/>
        </authorList>
    </citation>
    <scope>NUCLEOTIDE SEQUENCE [LARGE SCALE GENOMIC DNA]</scope>
</reference>
<dbReference type="SMART" id="SM00256">
    <property type="entry name" value="FBOX"/>
    <property type="match status" value="1"/>
</dbReference>
<dbReference type="KEGG" id="atr:18425785"/>
<dbReference type="EMBL" id="KI395851">
    <property type="protein sequence ID" value="ERM97799.1"/>
    <property type="molecule type" value="Genomic_DNA"/>
</dbReference>
<dbReference type="GO" id="GO:0004842">
    <property type="term" value="F:ubiquitin-protein transferase activity"/>
    <property type="evidence" value="ECO:0000318"/>
    <property type="project" value="GO_Central"/>
</dbReference>
<dbReference type="Proteomes" id="UP000017836">
    <property type="component" value="Unassembled WGS sequence"/>
</dbReference>
<sequence length="457" mass="51910">MTKCLNEELETEATAMVRGKRTSSHRAMVTNGSTATESLQRSALKDLEPRISTLHMHEFPKNTGLFICGDVMVCILSALPVRSIVRFKRVSKSWKQLLSSPFFIQFHYLKPPSSSDPSAILTLRNRLFSFSLSELEACSKVPMRELMFGRASEEEGKQQLFVRLSASSHGLVCFIASTVLGYSLTFCVCNPMTREFFTHPRLRIRDPGKQLVLKGFGFQFDPHNQTFKILLCAMICGMAYSLPIEIQYHLFDSSTRLWKRVLDPPLDSGYPISPCDATYLCTGGACYEVFINNHFRRSVAIFDMDKEVWEIIALPLQVAETLSRLSASEAISCKLVSWRKKVCFIHAFGNGKLGIWSLSEEKKWKQVTIEADVGNFTFLQSRGRNVRPGMDVILQQHALLVSKKKARGLEIYLHKDFKKSGGVKKIKWPYGEENDSFINIIPYEPSLFSCKFLLHNN</sequence>
<dbReference type="HOGENOM" id="CLU_055525_1_0_1"/>
<dbReference type="Pfam" id="PF00646">
    <property type="entry name" value="F-box"/>
    <property type="match status" value="1"/>
</dbReference>
<dbReference type="GO" id="GO:0031146">
    <property type="term" value="P:SCF-dependent proteasomal ubiquitin-dependent protein catabolic process"/>
    <property type="evidence" value="ECO:0000318"/>
    <property type="project" value="GO_Central"/>
</dbReference>
<proteinExistence type="predicted"/>
<protein>
    <recommendedName>
        <fullName evidence="2">F-box domain-containing protein</fullName>
    </recommendedName>
</protein>
<accession>W1NSG8</accession>
<dbReference type="Gramene" id="ERM97799">
    <property type="protein sequence ID" value="ERM97799"/>
    <property type="gene ID" value="AMTR_s00116p00138190"/>
</dbReference>
<gene>
    <name evidence="3" type="ORF">AMTR_s00116p00138190</name>
</gene>
<feature type="compositionally biased region" description="Polar residues" evidence="1">
    <location>
        <begin position="30"/>
        <end position="39"/>
    </location>
</feature>
<dbReference type="InterPro" id="IPR050796">
    <property type="entry name" value="SCF_F-box_component"/>
</dbReference>
<dbReference type="InterPro" id="IPR036047">
    <property type="entry name" value="F-box-like_dom_sf"/>
</dbReference>
<dbReference type="InterPro" id="IPR001810">
    <property type="entry name" value="F-box_dom"/>
</dbReference>